<feature type="signal peptide" evidence="1">
    <location>
        <begin position="1"/>
        <end position="17"/>
    </location>
</feature>
<dbReference type="EnsemblPlants" id="AUR62008165-RA">
    <property type="protein sequence ID" value="AUR62008165-RA:cds"/>
    <property type="gene ID" value="AUR62008165"/>
</dbReference>
<evidence type="ECO:0000313" key="2">
    <source>
        <dbReference type="EnsemblPlants" id="AUR62008165-RA:cds"/>
    </source>
</evidence>
<proteinExistence type="predicted"/>
<organism evidence="2 3">
    <name type="scientific">Chenopodium quinoa</name>
    <name type="common">Quinoa</name>
    <dbReference type="NCBI Taxonomy" id="63459"/>
    <lineage>
        <taxon>Eukaryota</taxon>
        <taxon>Viridiplantae</taxon>
        <taxon>Streptophyta</taxon>
        <taxon>Embryophyta</taxon>
        <taxon>Tracheophyta</taxon>
        <taxon>Spermatophyta</taxon>
        <taxon>Magnoliopsida</taxon>
        <taxon>eudicotyledons</taxon>
        <taxon>Gunneridae</taxon>
        <taxon>Pentapetalae</taxon>
        <taxon>Caryophyllales</taxon>
        <taxon>Chenopodiaceae</taxon>
        <taxon>Chenopodioideae</taxon>
        <taxon>Atripliceae</taxon>
        <taxon>Chenopodium</taxon>
    </lineage>
</organism>
<dbReference type="Gramene" id="AUR62008165-RA">
    <property type="protein sequence ID" value="AUR62008165-RA:cds"/>
    <property type="gene ID" value="AUR62008165"/>
</dbReference>
<protein>
    <submittedName>
        <fullName evidence="2">Uncharacterized protein</fullName>
    </submittedName>
</protein>
<feature type="chain" id="PRO_5031271050" evidence="1">
    <location>
        <begin position="18"/>
        <end position="95"/>
    </location>
</feature>
<dbReference type="Proteomes" id="UP000596660">
    <property type="component" value="Unplaced"/>
</dbReference>
<sequence>MRSLILEWLLLMFVVEATLFQANGSRISASTLFANDVEPKQWRLSKGDDGDWKFVAVANIDTASVRRMEREVRNLRIAEPSVPSPQRALEDHHNH</sequence>
<reference evidence="2" key="2">
    <citation type="submission" date="2021-03" db="UniProtKB">
        <authorList>
            <consortium name="EnsemblPlants"/>
        </authorList>
    </citation>
    <scope>IDENTIFICATION</scope>
</reference>
<evidence type="ECO:0000313" key="3">
    <source>
        <dbReference type="Proteomes" id="UP000596660"/>
    </source>
</evidence>
<name>A0A803L8H6_CHEQI</name>
<dbReference type="AlphaFoldDB" id="A0A803L8H6"/>
<accession>A0A803L8H6</accession>
<reference evidence="2" key="1">
    <citation type="journal article" date="2017" name="Nature">
        <title>The genome of Chenopodium quinoa.</title>
        <authorList>
            <person name="Jarvis D.E."/>
            <person name="Ho Y.S."/>
            <person name="Lightfoot D.J."/>
            <person name="Schmoeckel S.M."/>
            <person name="Li B."/>
            <person name="Borm T.J.A."/>
            <person name="Ohyanagi H."/>
            <person name="Mineta K."/>
            <person name="Michell C.T."/>
            <person name="Saber N."/>
            <person name="Kharbatia N.M."/>
            <person name="Rupper R.R."/>
            <person name="Sharp A.R."/>
            <person name="Dally N."/>
            <person name="Boughton B.A."/>
            <person name="Woo Y.H."/>
            <person name="Gao G."/>
            <person name="Schijlen E.G.W.M."/>
            <person name="Guo X."/>
            <person name="Momin A.A."/>
            <person name="Negrao S."/>
            <person name="Al-Babili S."/>
            <person name="Gehring C."/>
            <person name="Roessner U."/>
            <person name="Jung C."/>
            <person name="Murphy K."/>
            <person name="Arold S.T."/>
            <person name="Gojobori T."/>
            <person name="van der Linden C.G."/>
            <person name="van Loo E.N."/>
            <person name="Jellen E.N."/>
            <person name="Maughan P.J."/>
            <person name="Tester M."/>
        </authorList>
    </citation>
    <scope>NUCLEOTIDE SEQUENCE [LARGE SCALE GENOMIC DNA]</scope>
    <source>
        <strain evidence="2">cv. PI 614886</strain>
    </source>
</reference>
<keyword evidence="1" id="KW-0732">Signal</keyword>
<keyword evidence="3" id="KW-1185">Reference proteome</keyword>
<evidence type="ECO:0000256" key="1">
    <source>
        <dbReference type="SAM" id="SignalP"/>
    </source>
</evidence>